<keyword evidence="3" id="KW-1185">Reference proteome</keyword>
<dbReference type="Proteomes" id="UP001162734">
    <property type="component" value="Chromosome"/>
</dbReference>
<dbReference type="InterPro" id="IPR011250">
    <property type="entry name" value="OMP/PagP_B-barrel"/>
</dbReference>
<dbReference type="Gene3D" id="2.40.160.20">
    <property type="match status" value="1"/>
</dbReference>
<dbReference type="EMBL" id="AP025592">
    <property type="protein sequence ID" value="BDG09537.1"/>
    <property type="molecule type" value="Genomic_DNA"/>
</dbReference>
<evidence type="ECO:0008006" key="4">
    <source>
        <dbReference type="Google" id="ProtNLM"/>
    </source>
</evidence>
<proteinExistence type="predicted"/>
<evidence type="ECO:0000256" key="1">
    <source>
        <dbReference type="SAM" id="MobiDB-lite"/>
    </source>
</evidence>
<organism evidence="2 3">
    <name type="scientific">Anaeromyxobacter paludicola</name>
    <dbReference type="NCBI Taxonomy" id="2918171"/>
    <lineage>
        <taxon>Bacteria</taxon>
        <taxon>Pseudomonadati</taxon>
        <taxon>Myxococcota</taxon>
        <taxon>Myxococcia</taxon>
        <taxon>Myxococcales</taxon>
        <taxon>Cystobacterineae</taxon>
        <taxon>Anaeromyxobacteraceae</taxon>
        <taxon>Anaeromyxobacter</taxon>
    </lineage>
</organism>
<feature type="compositionally biased region" description="Pro residues" evidence="1">
    <location>
        <begin position="18"/>
        <end position="38"/>
    </location>
</feature>
<dbReference type="RefSeq" id="WP_248341815.1">
    <property type="nucleotide sequence ID" value="NZ_AP025592.1"/>
</dbReference>
<accession>A0ABN6N8J7</accession>
<gene>
    <name evidence="2" type="ORF">AMPC_26500</name>
</gene>
<feature type="region of interest" description="Disordered" evidence="1">
    <location>
        <begin position="14"/>
        <end position="42"/>
    </location>
</feature>
<sequence>MILLPLLLATTLGQYDPDYPPPPPPPPPPSWRYRPAPPAQGGYEPARGGLGLVWMPLGVTGFSEATGNTGSFPEGQLNVELRPPTGGARLRAGFEYAEVARSVEVGLKYDFNDRGQVRPFVGVALGAGSIDPLSDWHATLGASVGVDLFVTRDFFFSMELKGKRFSGGDRRSDGWFYDPFGYTASQTSFQLGFGIYL</sequence>
<protein>
    <recommendedName>
        <fullName evidence="4">Outer membrane protein beta-barrel domain-containing protein</fullName>
    </recommendedName>
</protein>
<evidence type="ECO:0000313" key="2">
    <source>
        <dbReference type="EMBL" id="BDG09537.1"/>
    </source>
</evidence>
<reference evidence="3" key="1">
    <citation type="journal article" date="2022" name="Int. J. Syst. Evol. Microbiol.">
        <title>Anaeromyxobacter oryzae sp. nov., Anaeromyxobacter diazotrophicus sp. nov. and Anaeromyxobacter paludicola sp. nov., isolated from paddy soils.</title>
        <authorList>
            <person name="Itoh H."/>
            <person name="Xu Z."/>
            <person name="Mise K."/>
            <person name="Masuda Y."/>
            <person name="Ushijima N."/>
            <person name="Hayakawa C."/>
            <person name="Shiratori Y."/>
            <person name="Senoo K."/>
        </authorList>
    </citation>
    <scope>NUCLEOTIDE SEQUENCE [LARGE SCALE GENOMIC DNA]</scope>
    <source>
        <strain evidence="3">Red630</strain>
    </source>
</reference>
<name>A0ABN6N8J7_9BACT</name>
<dbReference type="SUPFAM" id="SSF56925">
    <property type="entry name" value="OMPA-like"/>
    <property type="match status" value="1"/>
</dbReference>
<evidence type="ECO:0000313" key="3">
    <source>
        <dbReference type="Proteomes" id="UP001162734"/>
    </source>
</evidence>